<dbReference type="Gene3D" id="1.10.150.50">
    <property type="entry name" value="Transcription Factor, Ets-1"/>
    <property type="match status" value="1"/>
</dbReference>
<dbReference type="InterPro" id="IPR001660">
    <property type="entry name" value="SAM"/>
</dbReference>
<proteinExistence type="predicted"/>
<evidence type="ECO:0000259" key="6">
    <source>
        <dbReference type="PROSITE" id="PS50105"/>
    </source>
</evidence>
<feature type="compositionally biased region" description="Basic and acidic residues" evidence="4">
    <location>
        <begin position="548"/>
        <end position="570"/>
    </location>
</feature>
<evidence type="ECO:0000313" key="8">
    <source>
        <dbReference type="EMBL" id="TPX43342.1"/>
    </source>
</evidence>
<dbReference type="SUPFAM" id="SSF50044">
    <property type="entry name" value="SH3-domain"/>
    <property type="match status" value="2"/>
</dbReference>
<dbReference type="Proteomes" id="UP000317494">
    <property type="component" value="Unassembled WGS sequence"/>
</dbReference>
<evidence type="ECO:0000313" key="10">
    <source>
        <dbReference type="Proteomes" id="UP000317494"/>
    </source>
</evidence>
<feature type="compositionally biased region" description="Low complexity" evidence="4">
    <location>
        <begin position="167"/>
        <end position="190"/>
    </location>
</feature>
<dbReference type="SUPFAM" id="SSF54236">
    <property type="entry name" value="Ubiquitin-like"/>
    <property type="match status" value="1"/>
</dbReference>
<keyword evidence="10" id="KW-1185">Reference proteome</keyword>
<feature type="domain" description="SH3" evidence="5">
    <location>
        <begin position="384"/>
        <end position="444"/>
    </location>
</feature>
<dbReference type="InterPro" id="IPR036028">
    <property type="entry name" value="SH3-like_dom_sf"/>
</dbReference>
<protein>
    <submittedName>
        <fullName evidence="8">Uncharacterized protein</fullName>
    </submittedName>
</protein>
<gene>
    <name evidence="9" type="ORF">SeLEV6574_g01226</name>
    <name evidence="8" type="ORF">SeMB42_g04761</name>
</gene>
<dbReference type="PANTHER" id="PTHR15706:SF2">
    <property type="entry name" value="SH3 AND PX DOMAIN-CONTAINING PROTEIN 2A"/>
    <property type="match status" value="1"/>
</dbReference>
<feature type="region of interest" description="Disordered" evidence="4">
    <location>
        <begin position="158"/>
        <end position="222"/>
    </location>
</feature>
<dbReference type="GO" id="GO:0007165">
    <property type="term" value="P:signal transduction"/>
    <property type="evidence" value="ECO:0007669"/>
    <property type="project" value="InterPro"/>
</dbReference>
<evidence type="ECO:0000259" key="7">
    <source>
        <dbReference type="PROSITE" id="PS50200"/>
    </source>
</evidence>
<feature type="compositionally biased region" description="Polar residues" evidence="4">
    <location>
        <begin position="192"/>
        <end position="203"/>
    </location>
</feature>
<comment type="caution">
    <text evidence="8">The sequence shown here is derived from an EMBL/GenBank/DDBJ whole genome shotgun (WGS) entry which is preliminary data.</text>
</comment>
<dbReference type="STRING" id="286115.A0A507CVU2"/>
<feature type="domain" description="SAM" evidence="6">
    <location>
        <begin position="4"/>
        <end position="67"/>
    </location>
</feature>
<feature type="region of interest" description="Disordered" evidence="4">
    <location>
        <begin position="649"/>
        <end position="677"/>
    </location>
</feature>
<evidence type="ECO:0000259" key="5">
    <source>
        <dbReference type="PROSITE" id="PS50002"/>
    </source>
</evidence>
<dbReference type="VEuPathDB" id="FungiDB:SeMB42_g04761"/>
<organism evidence="8 10">
    <name type="scientific">Synchytrium endobioticum</name>
    <dbReference type="NCBI Taxonomy" id="286115"/>
    <lineage>
        <taxon>Eukaryota</taxon>
        <taxon>Fungi</taxon>
        <taxon>Fungi incertae sedis</taxon>
        <taxon>Chytridiomycota</taxon>
        <taxon>Chytridiomycota incertae sedis</taxon>
        <taxon>Chytridiomycetes</taxon>
        <taxon>Synchytriales</taxon>
        <taxon>Synchytriaceae</taxon>
        <taxon>Synchytrium</taxon>
    </lineage>
</organism>
<dbReference type="PROSITE" id="PS50105">
    <property type="entry name" value="SAM_DOMAIN"/>
    <property type="match status" value="1"/>
</dbReference>
<dbReference type="Pfam" id="PF07653">
    <property type="entry name" value="SH3_2"/>
    <property type="match status" value="1"/>
</dbReference>
<dbReference type="PROSITE" id="PS50200">
    <property type="entry name" value="RA"/>
    <property type="match status" value="1"/>
</dbReference>
<dbReference type="InterPro" id="IPR000159">
    <property type="entry name" value="RA_dom"/>
</dbReference>
<dbReference type="OrthoDB" id="8883818at2759"/>
<evidence type="ECO:0000313" key="11">
    <source>
        <dbReference type="Proteomes" id="UP000320475"/>
    </source>
</evidence>
<dbReference type="AlphaFoldDB" id="A0A507CVU2"/>
<evidence type="ECO:0000256" key="2">
    <source>
        <dbReference type="ARBA" id="ARBA00022737"/>
    </source>
</evidence>
<accession>A0A507CVU2</accession>
<dbReference type="InterPro" id="IPR029071">
    <property type="entry name" value="Ubiquitin-like_domsf"/>
</dbReference>
<keyword evidence="1 3" id="KW-0728">SH3 domain</keyword>
<feature type="compositionally biased region" description="Pro residues" evidence="4">
    <location>
        <begin position="616"/>
        <end position="627"/>
    </location>
</feature>
<dbReference type="Proteomes" id="UP000320475">
    <property type="component" value="Unassembled WGS sequence"/>
</dbReference>
<dbReference type="Pfam" id="PF00018">
    <property type="entry name" value="SH3_1"/>
    <property type="match status" value="1"/>
</dbReference>
<evidence type="ECO:0000256" key="1">
    <source>
        <dbReference type="ARBA" id="ARBA00022443"/>
    </source>
</evidence>
<dbReference type="PANTHER" id="PTHR15706">
    <property type="entry name" value="SH3 MULTIPLE DOMAIN"/>
    <property type="match status" value="1"/>
</dbReference>
<dbReference type="Pfam" id="PF07647">
    <property type="entry name" value="SAM_2"/>
    <property type="match status" value="1"/>
</dbReference>
<dbReference type="GO" id="GO:0005737">
    <property type="term" value="C:cytoplasm"/>
    <property type="evidence" value="ECO:0007669"/>
    <property type="project" value="TreeGrafter"/>
</dbReference>
<dbReference type="InterPro" id="IPR051228">
    <property type="entry name" value="NADPH_Oxidase/PX-Domain"/>
</dbReference>
<sequence length="725" mass="80057">MERWDANQVGAWVEDIGFASFKTIFIEQEITGDVLIHADHILLRELGFQSVGQRIAFLKKLYDYKIDHDIPIAPDDYVPESVLKGHRAEGRAGHWITHTTLNEELHKVADIIRERDVLVAYLSSELTRVSNELAQLKSDLSPVWRLLAEYKNFKGERKKSVDPLRTSPSNLKSLSGSLSTSSSGASLKQSHSSKFNKSNSIDSFATPSASPTSPLQNDFASPFPTTADSEITTLRLYADGLPGHESESFKGFKVAFTDTCRHLLPVALRKYKIFQGQGHYAIFVRSNGSERCLRFDEKPMLLQKQLTDLGEAPKFLLKHIKQQATVPCRSAASMTGLNTTSSHSSNATQLAQLPASALSHQPAQHQQQRHDAIPAKSPSIVLKQAPDSAVAIYEYQAERDDELNIHIGDRFTILHKESGWCVAEFYDGQTRGWVPEGCLLEENDHNSLNSSNDTTLAATDLPRKGLALDDYVRMSPNEMSVRRGDVLIVQKKYRHWVLAEHGGRRGWVPSCYVSSSADANVLTDEEGANYHEIVALPSAEDLSNGSADQRRAPFADDKSPDALTTVREEPTTPIHKASPTQLQQQQMTPPRLPSHPQMTPMRRPSQCHSDILSSPRSPPLISPPSPYRPQFMTQHLPQQVLHPILTSGYRDTKQPPSRDFGQAMSGGTGASSATGNLLSPSSELSAAMSKLDNLLDSLKSMGDEAAAAIVSRTCLDSPESDPEQF</sequence>
<dbReference type="InterPro" id="IPR001452">
    <property type="entry name" value="SH3_domain"/>
</dbReference>
<feature type="region of interest" description="Disordered" evidence="4">
    <location>
        <begin position="541"/>
        <end position="631"/>
    </location>
</feature>
<dbReference type="SMART" id="SM00326">
    <property type="entry name" value="SH3"/>
    <property type="match status" value="2"/>
</dbReference>
<feature type="compositionally biased region" description="Low complexity" evidence="4">
    <location>
        <begin position="205"/>
        <end position="214"/>
    </location>
</feature>
<dbReference type="EMBL" id="QEAN01000202">
    <property type="protein sequence ID" value="TPX43342.1"/>
    <property type="molecule type" value="Genomic_DNA"/>
</dbReference>
<dbReference type="Gene3D" id="2.30.30.40">
    <property type="entry name" value="SH3 Domains"/>
    <property type="match status" value="2"/>
</dbReference>
<feature type="domain" description="SH3" evidence="5">
    <location>
        <begin position="460"/>
        <end position="518"/>
    </location>
</feature>
<feature type="compositionally biased region" description="Low complexity" evidence="4">
    <location>
        <begin position="579"/>
        <end position="589"/>
    </location>
</feature>
<keyword evidence="2" id="KW-0677">Repeat</keyword>
<feature type="domain" description="Ras-associating" evidence="7">
    <location>
        <begin position="257"/>
        <end position="322"/>
    </location>
</feature>
<dbReference type="EMBL" id="QEAM01000026">
    <property type="protein sequence ID" value="TPX49869.1"/>
    <property type="molecule type" value="Genomic_DNA"/>
</dbReference>
<name>A0A507CVU2_9FUNG</name>
<evidence type="ECO:0000256" key="3">
    <source>
        <dbReference type="PROSITE-ProRule" id="PRU00192"/>
    </source>
</evidence>
<dbReference type="SUPFAM" id="SSF47769">
    <property type="entry name" value="SAM/Pointed domain"/>
    <property type="match status" value="1"/>
</dbReference>
<dbReference type="InterPro" id="IPR013761">
    <property type="entry name" value="SAM/pointed_sf"/>
</dbReference>
<dbReference type="CDD" id="cd00174">
    <property type="entry name" value="SH3"/>
    <property type="match status" value="2"/>
</dbReference>
<dbReference type="SMART" id="SM00454">
    <property type="entry name" value="SAM"/>
    <property type="match status" value="1"/>
</dbReference>
<dbReference type="PROSITE" id="PS50002">
    <property type="entry name" value="SH3"/>
    <property type="match status" value="2"/>
</dbReference>
<dbReference type="Pfam" id="PF00788">
    <property type="entry name" value="RA"/>
    <property type="match status" value="1"/>
</dbReference>
<reference evidence="10 11" key="1">
    <citation type="journal article" date="2019" name="Sci. Rep.">
        <title>Comparative genomics of chytrid fungi reveal insights into the obligate biotrophic and pathogenic lifestyle of Synchytrium endobioticum.</title>
        <authorList>
            <person name="van de Vossenberg B.T.L.H."/>
            <person name="Warris S."/>
            <person name="Nguyen H.D.T."/>
            <person name="van Gent-Pelzer M.P.E."/>
            <person name="Joly D.L."/>
            <person name="van de Geest H.C."/>
            <person name="Bonants P.J.M."/>
            <person name="Smith D.S."/>
            <person name="Levesque C.A."/>
            <person name="van der Lee T.A.J."/>
        </authorList>
    </citation>
    <scope>NUCLEOTIDE SEQUENCE [LARGE SCALE GENOMIC DNA]</scope>
    <source>
        <strain evidence="9 11">LEV6574</strain>
        <strain evidence="8 10">MB42</strain>
    </source>
</reference>
<evidence type="ECO:0000256" key="4">
    <source>
        <dbReference type="SAM" id="MobiDB-lite"/>
    </source>
</evidence>
<evidence type="ECO:0000313" key="9">
    <source>
        <dbReference type="EMBL" id="TPX49869.1"/>
    </source>
</evidence>